<evidence type="ECO:0000256" key="1">
    <source>
        <dbReference type="ARBA" id="ARBA00022679"/>
    </source>
</evidence>
<dbReference type="InterPro" id="IPR027417">
    <property type="entry name" value="P-loop_NTPase"/>
</dbReference>
<dbReference type="AlphaFoldDB" id="A0A7X0IAY8"/>
<evidence type="ECO:0000313" key="3">
    <source>
        <dbReference type="Proteomes" id="UP000555564"/>
    </source>
</evidence>
<dbReference type="GO" id="GO:0008476">
    <property type="term" value="F:protein-tyrosine sulfotransferase activity"/>
    <property type="evidence" value="ECO:0007669"/>
    <property type="project" value="InterPro"/>
</dbReference>
<dbReference type="RefSeq" id="WP_184979036.1">
    <property type="nucleotide sequence ID" value="NZ_BAAALO010000042.1"/>
</dbReference>
<dbReference type="Pfam" id="PF13469">
    <property type="entry name" value="Sulfotransfer_3"/>
    <property type="match status" value="1"/>
</dbReference>
<reference evidence="2 3" key="1">
    <citation type="submission" date="2020-08" db="EMBL/GenBank/DDBJ databases">
        <title>Sequencing the genomes of 1000 actinobacteria strains.</title>
        <authorList>
            <person name="Klenk H.-P."/>
        </authorList>
    </citation>
    <scope>NUCLEOTIDE SEQUENCE [LARGE SCALE GENOMIC DNA]</scope>
    <source>
        <strain evidence="2 3">DSM 44936</strain>
    </source>
</reference>
<keyword evidence="3" id="KW-1185">Reference proteome</keyword>
<proteinExistence type="predicted"/>
<sequence>MSTDRPIFVVGCPRSGTTMLQLMLHAHRRVAVPPETRFVLSVYYHRRLHGDMRDVERRRALAEWIAGARATRFRELGLDRSEYVRRATEGPGSLGSVVGQAFRMYAERFGKARWGDKRPCYVKYVDVLLRMFPDAQFVHLVRDGRDCVASLKEMPWYSLDINHAIANWAESVDQGRRLARSLPAGSYHELRYEDLTADPEGELTRLCAFLGEEFDPSMCEPQLVAPVAVPRRKVWHRNTRNEVSQARVGSWADRLEPWEASLCEHVLARRLRDHGYELSGAPSPSARQLLTYRRTATHRALSRWERQARDQVNRRREPGPLAAMLTSGQLALASVPRQRTAQDLIRG</sequence>
<dbReference type="SUPFAM" id="SSF52540">
    <property type="entry name" value="P-loop containing nucleoside triphosphate hydrolases"/>
    <property type="match status" value="1"/>
</dbReference>
<evidence type="ECO:0008006" key="4">
    <source>
        <dbReference type="Google" id="ProtNLM"/>
    </source>
</evidence>
<organism evidence="2 3">
    <name type="scientific">Sphaerisporangium rubeum</name>
    <dbReference type="NCBI Taxonomy" id="321317"/>
    <lineage>
        <taxon>Bacteria</taxon>
        <taxon>Bacillati</taxon>
        <taxon>Actinomycetota</taxon>
        <taxon>Actinomycetes</taxon>
        <taxon>Streptosporangiales</taxon>
        <taxon>Streptosporangiaceae</taxon>
        <taxon>Sphaerisporangium</taxon>
    </lineage>
</organism>
<comment type="caution">
    <text evidence="2">The sequence shown here is derived from an EMBL/GenBank/DDBJ whole genome shotgun (WGS) entry which is preliminary data.</text>
</comment>
<protein>
    <recommendedName>
        <fullName evidence="4">Sulfotransferase</fullName>
    </recommendedName>
</protein>
<name>A0A7X0IAY8_9ACTN</name>
<evidence type="ECO:0000313" key="2">
    <source>
        <dbReference type="EMBL" id="MBB6471885.1"/>
    </source>
</evidence>
<accession>A0A7X0IAY8</accession>
<dbReference type="Proteomes" id="UP000555564">
    <property type="component" value="Unassembled WGS sequence"/>
</dbReference>
<keyword evidence="1" id="KW-0808">Transferase</keyword>
<dbReference type="PANTHER" id="PTHR12788:SF10">
    <property type="entry name" value="PROTEIN-TYROSINE SULFOTRANSFERASE"/>
    <property type="match status" value="1"/>
</dbReference>
<dbReference type="InterPro" id="IPR026634">
    <property type="entry name" value="TPST-like"/>
</dbReference>
<dbReference type="EMBL" id="JACHIU010000001">
    <property type="protein sequence ID" value="MBB6471885.1"/>
    <property type="molecule type" value="Genomic_DNA"/>
</dbReference>
<dbReference type="Gene3D" id="3.40.50.300">
    <property type="entry name" value="P-loop containing nucleotide triphosphate hydrolases"/>
    <property type="match status" value="1"/>
</dbReference>
<gene>
    <name evidence="2" type="ORF">BJ992_001316</name>
</gene>
<dbReference type="PANTHER" id="PTHR12788">
    <property type="entry name" value="PROTEIN-TYROSINE SULFOTRANSFERASE 2"/>
    <property type="match status" value="1"/>
</dbReference>